<gene>
    <name evidence="1" type="ORF">AVEN_222837_1</name>
</gene>
<comment type="caution">
    <text evidence="1">The sequence shown here is derived from an EMBL/GenBank/DDBJ whole genome shotgun (WGS) entry which is preliminary data.</text>
</comment>
<proteinExistence type="predicted"/>
<sequence>MFSIEDCIIQLATPVFTPGSCSIALSTTNCEEKKEEGGRVHFANPYVNKTSVYKGNKILTAARSQRVNALGDGVRSDLLKKSSIYLFLP</sequence>
<dbReference type="EMBL" id="BGPR01003799">
    <property type="protein sequence ID" value="GBM92566.1"/>
    <property type="molecule type" value="Genomic_DNA"/>
</dbReference>
<evidence type="ECO:0000313" key="2">
    <source>
        <dbReference type="Proteomes" id="UP000499080"/>
    </source>
</evidence>
<reference evidence="1 2" key="1">
    <citation type="journal article" date="2019" name="Sci. Rep.">
        <title>Orb-weaving spider Araneus ventricosus genome elucidates the spidroin gene catalogue.</title>
        <authorList>
            <person name="Kono N."/>
            <person name="Nakamura H."/>
            <person name="Ohtoshi R."/>
            <person name="Moran D.A.P."/>
            <person name="Shinohara A."/>
            <person name="Yoshida Y."/>
            <person name="Fujiwara M."/>
            <person name="Mori M."/>
            <person name="Tomita M."/>
            <person name="Arakawa K."/>
        </authorList>
    </citation>
    <scope>NUCLEOTIDE SEQUENCE [LARGE SCALE GENOMIC DNA]</scope>
</reference>
<protein>
    <submittedName>
        <fullName evidence="1">Uncharacterized protein</fullName>
    </submittedName>
</protein>
<name>A0A4Y2JTT5_ARAVE</name>
<accession>A0A4Y2JTT5</accession>
<organism evidence="1 2">
    <name type="scientific">Araneus ventricosus</name>
    <name type="common">Orbweaver spider</name>
    <name type="synonym">Epeira ventricosa</name>
    <dbReference type="NCBI Taxonomy" id="182803"/>
    <lineage>
        <taxon>Eukaryota</taxon>
        <taxon>Metazoa</taxon>
        <taxon>Ecdysozoa</taxon>
        <taxon>Arthropoda</taxon>
        <taxon>Chelicerata</taxon>
        <taxon>Arachnida</taxon>
        <taxon>Araneae</taxon>
        <taxon>Araneomorphae</taxon>
        <taxon>Entelegynae</taxon>
        <taxon>Araneoidea</taxon>
        <taxon>Araneidae</taxon>
        <taxon>Araneus</taxon>
    </lineage>
</organism>
<dbReference type="Proteomes" id="UP000499080">
    <property type="component" value="Unassembled WGS sequence"/>
</dbReference>
<keyword evidence="2" id="KW-1185">Reference proteome</keyword>
<evidence type="ECO:0000313" key="1">
    <source>
        <dbReference type="EMBL" id="GBM92566.1"/>
    </source>
</evidence>
<dbReference type="AlphaFoldDB" id="A0A4Y2JTT5"/>